<keyword evidence="4" id="KW-1185">Reference proteome</keyword>
<feature type="compositionally biased region" description="Polar residues" evidence="1">
    <location>
        <begin position="69"/>
        <end position="79"/>
    </location>
</feature>
<organism evidence="3 4">
    <name type="scientific">Brachypodius melanocephalos</name>
    <name type="common">black-headed bulbul</name>
    <dbReference type="NCBI Taxonomy" id="3235156"/>
    <lineage>
        <taxon>Eukaryota</taxon>
        <taxon>Metazoa</taxon>
        <taxon>Chordata</taxon>
        <taxon>Craniata</taxon>
        <taxon>Vertebrata</taxon>
        <taxon>Euteleostomi</taxon>
        <taxon>Archelosauria</taxon>
        <taxon>Archosauria</taxon>
        <taxon>Dinosauria</taxon>
        <taxon>Saurischia</taxon>
        <taxon>Theropoda</taxon>
        <taxon>Coelurosauria</taxon>
        <taxon>Aves</taxon>
        <taxon>Neognathae</taxon>
        <taxon>Neoaves</taxon>
        <taxon>Telluraves</taxon>
        <taxon>Australaves</taxon>
        <taxon>Passeriformes</taxon>
        <taxon>Sylvioidea</taxon>
        <taxon>Pycnonotidae</taxon>
        <taxon>Brachypodius</taxon>
    </lineage>
</organism>
<sequence length="467" mass="53180">TKKSELPFKKKRKKIALDLDLDGEVTKKKKKKGTFSLEDIQDSEQKRSAKVYKNTHKYFSQEAVFIGENNGTGNAQNGGESCVRRKKKKKKDESDCFLPLADDEDNVHQVPGSLTALSDFRKRKKHNSWEYSLTSREEEDKIKNFGSIKKRKKKRKDISSSACEEDKPGCIYSFLDKYLPAQQEVELEEELSGKKHRKNFKDNNEVSKKKKKKIKKREKETTYSEVSLNNDSASKSQKILLEGNNKKNKVSEMERAQCVTGDTVDGTLCNGNPVQCDRKRKKRGKVPPQDFAEEPGSKADTEKIKTESPRNESLEIDLDGVIIVREKKGNCDEISIDKVRRQALQEEIDRESGKTKAFSSKVGQDTKLGQWSTAAFKSSEEQMKFFRLMGGFKKGSVSIQNPSATTNKPNMALNKEGEEKLQQALKMEFDKAVDLKQHRGIGLGFQPTANKKVYIDKYTSRSIKFED</sequence>
<dbReference type="Pfam" id="PF15477">
    <property type="entry name" value="SMAP"/>
    <property type="match status" value="1"/>
</dbReference>
<gene>
    <name evidence="3" type="primary">Knop1</name>
    <name evidence="3" type="ORF">BRAATR_R13805</name>
</gene>
<dbReference type="Proteomes" id="UP000540762">
    <property type="component" value="Unassembled WGS sequence"/>
</dbReference>
<evidence type="ECO:0000313" key="3">
    <source>
        <dbReference type="EMBL" id="NWZ45607.1"/>
    </source>
</evidence>
<reference evidence="3 4" key="1">
    <citation type="submission" date="2019-09" db="EMBL/GenBank/DDBJ databases">
        <title>Bird 10,000 Genomes (B10K) Project - Family phase.</title>
        <authorList>
            <person name="Zhang G."/>
        </authorList>
    </citation>
    <scope>NUCLEOTIDE SEQUENCE [LARGE SCALE GENOMIC DNA]</scope>
    <source>
        <strain evidence="3">OUT-0037</strain>
        <tissue evidence="3">Liver</tissue>
    </source>
</reference>
<feature type="non-terminal residue" evidence="3">
    <location>
        <position position="1"/>
    </location>
</feature>
<feature type="region of interest" description="Disordered" evidence="1">
    <location>
        <begin position="189"/>
        <end position="229"/>
    </location>
</feature>
<feature type="non-terminal residue" evidence="3">
    <location>
        <position position="467"/>
    </location>
</feature>
<accession>A0A7K7MQL4</accession>
<dbReference type="PANTHER" id="PTHR22426">
    <property type="entry name" value="ARGININE_SERINE-RICH COILED-COIL PROTEIN 2"/>
    <property type="match status" value="1"/>
</dbReference>
<evidence type="ECO:0000256" key="1">
    <source>
        <dbReference type="SAM" id="MobiDB-lite"/>
    </source>
</evidence>
<dbReference type="EMBL" id="VZSR01003816">
    <property type="protein sequence ID" value="NWZ45607.1"/>
    <property type="molecule type" value="Genomic_DNA"/>
</dbReference>
<dbReference type="AlphaFoldDB" id="A0A7K7MQL4"/>
<feature type="region of interest" description="Disordered" evidence="1">
    <location>
        <begin position="269"/>
        <end position="311"/>
    </location>
</feature>
<comment type="caution">
    <text evidence="3">The sequence shown here is derived from an EMBL/GenBank/DDBJ whole genome shotgun (WGS) entry which is preliminary data.</text>
</comment>
<evidence type="ECO:0000259" key="2">
    <source>
        <dbReference type="Pfam" id="PF15477"/>
    </source>
</evidence>
<dbReference type="PANTHER" id="PTHR22426:SF1">
    <property type="entry name" value="LYSINE-RICH NUCLEOLAR PROTEIN 1"/>
    <property type="match status" value="1"/>
</dbReference>
<protein>
    <submittedName>
        <fullName evidence="3">KNOP1 protein</fullName>
    </submittedName>
</protein>
<feature type="compositionally biased region" description="Basic and acidic residues" evidence="1">
    <location>
        <begin position="295"/>
        <end position="311"/>
    </location>
</feature>
<name>A0A7K7MQL4_9PASS</name>
<dbReference type="InterPro" id="IPR028124">
    <property type="entry name" value="SMAP_dom"/>
</dbReference>
<evidence type="ECO:0000313" key="4">
    <source>
        <dbReference type="Proteomes" id="UP000540762"/>
    </source>
</evidence>
<feature type="domain" description="Small acidic protein-like" evidence="2">
    <location>
        <begin position="371"/>
        <end position="444"/>
    </location>
</feature>
<feature type="region of interest" description="Disordered" evidence="1">
    <location>
        <begin position="68"/>
        <end position="92"/>
    </location>
</feature>
<proteinExistence type="predicted"/>